<organism evidence="2 3">
    <name type="scientific">Phtheirospermum japonicum</name>
    <dbReference type="NCBI Taxonomy" id="374723"/>
    <lineage>
        <taxon>Eukaryota</taxon>
        <taxon>Viridiplantae</taxon>
        <taxon>Streptophyta</taxon>
        <taxon>Embryophyta</taxon>
        <taxon>Tracheophyta</taxon>
        <taxon>Spermatophyta</taxon>
        <taxon>Magnoliopsida</taxon>
        <taxon>eudicotyledons</taxon>
        <taxon>Gunneridae</taxon>
        <taxon>Pentapetalae</taxon>
        <taxon>asterids</taxon>
        <taxon>lamiids</taxon>
        <taxon>Lamiales</taxon>
        <taxon>Orobanchaceae</taxon>
        <taxon>Orobanchaceae incertae sedis</taxon>
        <taxon>Phtheirospermum</taxon>
    </lineage>
</organism>
<dbReference type="PANTHER" id="PTHR36786">
    <property type="entry name" value="2-ISOPROPYLMALATE SYNTHASE"/>
    <property type="match status" value="1"/>
</dbReference>
<feature type="domain" description="DUF7812" evidence="1">
    <location>
        <begin position="96"/>
        <end position="585"/>
    </location>
</feature>
<dbReference type="PANTHER" id="PTHR36786:SF1">
    <property type="entry name" value="2-ISOPROPYLMALATE SYNTHASE"/>
    <property type="match status" value="1"/>
</dbReference>
<reference evidence="2" key="1">
    <citation type="submission" date="2020-07" db="EMBL/GenBank/DDBJ databases">
        <title>Ethylene signaling mediates host invasion by parasitic plants.</title>
        <authorList>
            <person name="Yoshida S."/>
        </authorList>
    </citation>
    <scope>NUCLEOTIDE SEQUENCE</scope>
    <source>
        <strain evidence="2">Okayama</strain>
    </source>
</reference>
<dbReference type="AlphaFoldDB" id="A0A830B6I8"/>
<name>A0A830B6I8_9LAMI</name>
<dbReference type="InterPro" id="IPR056714">
    <property type="entry name" value="DUF7812"/>
</dbReference>
<sequence>MKPPVLRNLYHLLKNLSLNAQWNVNYSVSSHNFDLEMCHDGIKLTFIDISELSNILFKQLDEKFEQIFSNLSRNYDIGESSSNLGLFDAVEIMNSLFRCCLMLLTLLGAQQNLVLEKGLILLRIVRKLSLPDLVENKGKQAFVIEESFFRECGLGDNGCSTSSVEGFTASLQFLGPNNPLLFFMSTMLEVLVDELLSHGLLRSYFKMINAFASTNETLFSPHSFNEDIGIAVEVLCHHFILSFSQNQAFGHFLGRLFCTHATELKYPSQAPALSINTAVSLLLSPIMVCTPKLMQAHLILLFSEAVYTKKLKPDRKLTNCCFLSSFEKSVDLYTKHMSCLEKDGFFNFPMAFFQSGSSCGISYPRPFQFYTSPETRKKVNGLIAKLDDPGNVKLSDISFRMKSDLVSSSMRFVKECLNVYSISSAQDEILSVLSCLVLKASDDNEIRPIEHSSLQHLYFLASLLKLMGVSLLQAISCLGRNDDDSSCVKSLKDLGSCKEYDFILEIITRFRDLDVSLPLQQDLVYVMSSHSTTRHSHSKMMFLHFSGLMSLSFGSGLDCLVKACLLVILGMLNLFVFEEGDLDAFRSLIDSDQQHVSSGLSLVRLQETVVDQNSSLVVASKFHKIRATRNKDNENEILSIQALANESSDMETVAGLEEEETEETSNGEIFLKCMLKTGKNVSDVDDLVDFVECKQGKDYSAWLKNRHRFRKWRFEKLAVLKWKKKKKTWKTLKGRRN</sequence>
<dbReference type="Pfam" id="PF25104">
    <property type="entry name" value="DUF7812"/>
    <property type="match status" value="1"/>
</dbReference>
<evidence type="ECO:0000313" key="2">
    <source>
        <dbReference type="EMBL" id="GFP81402.1"/>
    </source>
</evidence>
<protein>
    <recommendedName>
        <fullName evidence="1">DUF7812 domain-containing protein</fullName>
    </recommendedName>
</protein>
<accession>A0A830B6I8</accession>
<dbReference type="OrthoDB" id="1882119at2759"/>
<proteinExistence type="predicted"/>
<dbReference type="EMBL" id="BMAC01000029">
    <property type="protein sequence ID" value="GFP81402.1"/>
    <property type="molecule type" value="Genomic_DNA"/>
</dbReference>
<evidence type="ECO:0000259" key="1">
    <source>
        <dbReference type="Pfam" id="PF25104"/>
    </source>
</evidence>
<keyword evidence="3" id="KW-1185">Reference proteome</keyword>
<evidence type="ECO:0000313" key="3">
    <source>
        <dbReference type="Proteomes" id="UP000653305"/>
    </source>
</evidence>
<dbReference type="Proteomes" id="UP000653305">
    <property type="component" value="Unassembled WGS sequence"/>
</dbReference>
<comment type="caution">
    <text evidence="2">The sequence shown here is derived from an EMBL/GenBank/DDBJ whole genome shotgun (WGS) entry which is preliminary data.</text>
</comment>
<gene>
    <name evidence="2" type="ORF">PHJA_000283500</name>
</gene>